<accession>A0ABT8F8W7</accession>
<dbReference type="PANTHER" id="PTHR46390">
    <property type="entry name" value="MANNOSE-1-PHOSPHATE GUANYLYLTRANSFERASE"/>
    <property type="match status" value="1"/>
</dbReference>
<dbReference type="InterPro" id="IPR049577">
    <property type="entry name" value="GMPP_N"/>
</dbReference>
<dbReference type="Pfam" id="PF00483">
    <property type="entry name" value="NTP_transferase"/>
    <property type="match status" value="1"/>
</dbReference>
<dbReference type="InterPro" id="IPR051161">
    <property type="entry name" value="Mannose-6P_isomerase_type2"/>
</dbReference>
<dbReference type="InterPro" id="IPR029044">
    <property type="entry name" value="Nucleotide-diphossugar_trans"/>
</dbReference>
<gene>
    <name evidence="2" type="ORF">QWY31_12895</name>
</gene>
<dbReference type="PANTHER" id="PTHR46390:SF1">
    <property type="entry name" value="MANNOSE-1-PHOSPHATE GUANYLYLTRANSFERASE"/>
    <property type="match status" value="1"/>
</dbReference>
<sequence>MQNTFVVIMAGGLGTRFWPYSRTHKPKQFLDVLGTGSTLLQMTYERFKDIALPENILVVTHESYKELVMEQLPFLTEHQILLEPARKNTAPCIAYASYKIKAQNPEATIVVTPADHLILKEEVFRKEIQKALRFASAGNRLVTLGITPSRPDTGYGYIQFETEAVDEIHQVVTFTEKPEKELAIKFLESGDFVWNAGIFIWHVSSILAAFEEHLPDMVEVFEAGLAALHTPKEQAFIAQAYSQCKNISIDYGVMEKADNVYVVKGDFGWSDLGSWNALHEISEKDADNNVVQANGILMDTKNSYVIGPAEKLILVQGLEGYLVAECDNVLLICRKDLEGKFREFINVVKEKKGNTYL</sequence>
<comment type="caution">
    <text evidence="2">The sequence shown here is derived from an EMBL/GenBank/DDBJ whole genome shotgun (WGS) entry which is preliminary data.</text>
</comment>
<dbReference type="Gene3D" id="3.90.550.10">
    <property type="entry name" value="Spore Coat Polysaccharide Biosynthesis Protein SpsA, Chain A"/>
    <property type="match status" value="1"/>
</dbReference>
<dbReference type="CDD" id="cd02509">
    <property type="entry name" value="GDP-M1P_Guanylyltransferase"/>
    <property type="match status" value="1"/>
</dbReference>
<evidence type="ECO:0000259" key="1">
    <source>
        <dbReference type="Pfam" id="PF00483"/>
    </source>
</evidence>
<keyword evidence="3" id="KW-1185">Reference proteome</keyword>
<proteinExistence type="predicted"/>
<dbReference type="SUPFAM" id="SSF159283">
    <property type="entry name" value="Guanosine diphospho-D-mannose pyrophosphorylase/mannose-6-phosphate isomerase linker domain"/>
    <property type="match status" value="1"/>
</dbReference>
<keyword evidence="2" id="KW-0548">Nucleotidyltransferase</keyword>
<dbReference type="SUPFAM" id="SSF53448">
    <property type="entry name" value="Nucleotide-diphospho-sugar transferases"/>
    <property type="match status" value="1"/>
</dbReference>
<reference evidence="2" key="1">
    <citation type="submission" date="2023-06" db="EMBL/GenBank/DDBJ databases">
        <title>Cytophagales bacterium Strain LB-30, isolated from soil.</title>
        <authorList>
            <person name="Liu B."/>
        </authorList>
    </citation>
    <scope>NUCLEOTIDE SEQUENCE</scope>
    <source>
        <strain evidence="2">LB-30</strain>
    </source>
</reference>
<evidence type="ECO:0000313" key="2">
    <source>
        <dbReference type="EMBL" id="MDN4166401.1"/>
    </source>
</evidence>
<protein>
    <submittedName>
        <fullName evidence="2">Mannose-1-phosphate guanylyltransferase</fullName>
    </submittedName>
</protein>
<name>A0ABT8F8W7_9BACT</name>
<dbReference type="GO" id="GO:0016779">
    <property type="term" value="F:nucleotidyltransferase activity"/>
    <property type="evidence" value="ECO:0007669"/>
    <property type="project" value="UniProtKB-KW"/>
</dbReference>
<dbReference type="Proteomes" id="UP001168552">
    <property type="component" value="Unassembled WGS sequence"/>
</dbReference>
<evidence type="ECO:0000313" key="3">
    <source>
        <dbReference type="Proteomes" id="UP001168552"/>
    </source>
</evidence>
<organism evidence="2 3">
    <name type="scientific">Shiella aurantiaca</name>
    <dbReference type="NCBI Taxonomy" id="3058365"/>
    <lineage>
        <taxon>Bacteria</taxon>
        <taxon>Pseudomonadati</taxon>
        <taxon>Bacteroidota</taxon>
        <taxon>Cytophagia</taxon>
        <taxon>Cytophagales</taxon>
        <taxon>Shiellaceae</taxon>
        <taxon>Shiella</taxon>
    </lineage>
</organism>
<dbReference type="RefSeq" id="WP_320004937.1">
    <property type="nucleotide sequence ID" value="NZ_JAUHJS010000006.1"/>
</dbReference>
<keyword evidence="2" id="KW-0808">Transferase</keyword>
<dbReference type="InterPro" id="IPR005835">
    <property type="entry name" value="NTP_transferase_dom"/>
</dbReference>
<feature type="domain" description="Nucleotidyl transferase" evidence="1">
    <location>
        <begin position="7"/>
        <end position="287"/>
    </location>
</feature>
<dbReference type="EMBL" id="JAUHJS010000006">
    <property type="protein sequence ID" value="MDN4166401.1"/>
    <property type="molecule type" value="Genomic_DNA"/>
</dbReference>